<keyword evidence="2" id="KW-0808">Transferase</keyword>
<dbReference type="InterPro" id="IPR017804">
    <property type="entry name" value="MeTrfase_EgtD-like"/>
</dbReference>
<evidence type="ECO:0000256" key="1">
    <source>
        <dbReference type="ARBA" id="ARBA00022603"/>
    </source>
</evidence>
<dbReference type="Pfam" id="PF10017">
    <property type="entry name" value="Methyltransf_33"/>
    <property type="match status" value="1"/>
</dbReference>
<dbReference type="Gene3D" id="3.40.50.150">
    <property type="entry name" value="Vaccinia Virus protein VP39"/>
    <property type="match status" value="1"/>
</dbReference>
<accession>A0ABS3YXB3</accession>
<dbReference type="Proteomes" id="UP000677244">
    <property type="component" value="Unassembled WGS sequence"/>
</dbReference>
<keyword evidence="5" id="KW-1185">Reference proteome</keyword>
<dbReference type="PIRSF" id="PIRSF018005">
    <property type="entry name" value="UCP018005"/>
    <property type="match status" value="1"/>
</dbReference>
<evidence type="ECO:0000313" key="5">
    <source>
        <dbReference type="Proteomes" id="UP000677244"/>
    </source>
</evidence>
<reference evidence="4 5" key="1">
    <citation type="submission" date="2021-03" db="EMBL/GenBank/DDBJ databases">
        <title>Assistant Professor.</title>
        <authorList>
            <person name="Huq M.A."/>
        </authorList>
    </citation>
    <scope>NUCLEOTIDE SEQUENCE [LARGE SCALE GENOMIC DNA]</scope>
    <source>
        <strain evidence="4 5">MAH-29</strain>
    </source>
</reference>
<protein>
    <submittedName>
        <fullName evidence="4">L-histidine N(Alpha)-methyltransferase</fullName>
    </submittedName>
</protein>
<evidence type="ECO:0000259" key="3">
    <source>
        <dbReference type="Pfam" id="PF10017"/>
    </source>
</evidence>
<dbReference type="EMBL" id="JAGHKO010000004">
    <property type="protein sequence ID" value="MBO9202479.1"/>
    <property type="molecule type" value="Genomic_DNA"/>
</dbReference>
<dbReference type="PANTHER" id="PTHR43397:SF1">
    <property type="entry name" value="ERGOTHIONEINE BIOSYNTHESIS PROTEIN 1"/>
    <property type="match status" value="1"/>
</dbReference>
<dbReference type="InterPro" id="IPR051128">
    <property type="entry name" value="EgtD_Methyltrsf_superfamily"/>
</dbReference>
<name>A0ABS3YXB3_9BACT</name>
<dbReference type="PANTHER" id="PTHR43397">
    <property type="entry name" value="ERGOTHIONEINE BIOSYNTHESIS PROTEIN 1"/>
    <property type="match status" value="1"/>
</dbReference>
<comment type="caution">
    <text evidence="4">The sequence shown here is derived from an EMBL/GenBank/DDBJ whole genome shotgun (WGS) entry which is preliminary data.</text>
</comment>
<proteinExistence type="predicted"/>
<organism evidence="4 5">
    <name type="scientific">Niastella soli</name>
    <dbReference type="NCBI Taxonomy" id="2821487"/>
    <lineage>
        <taxon>Bacteria</taxon>
        <taxon>Pseudomonadati</taxon>
        <taxon>Bacteroidota</taxon>
        <taxon>Chitinophagia</taxon>
        <taxon>Chitinophagales</taxon>
        <taxon>Chitinophagaceae</taxon>
        <taxon>Niastella</taxon>
    </lineage>
</organism>
<gene>
    <name evidence="4" type="ORF">J7I42_19485</name>
</gene>
<dbReference type="InterPro" id="IPR019257">
    <property type="entry name" value="MeTrfase_dom"/>
</dbReference>
<dbReference type="RefSeq" id="WP_209140525.1">
    <property type="nucleotide sequence ID" value="NZ_JAGHKO010000004.1"/>
</dbReference>
<sequence>MVRPNRINSAVTNGTTSENMIFYRDVVDGLKADMKHLQSKYFYDAMGDRLFQRIMKSSAYYLFNCELEIFSKRTADLASLILQQDGPFDLIELGPGDCTKSGYLLEYLVKANADFTYFPIDISASIIRYIETELPQRIPGIKITSLEGEYDDMLTKAAALSAHRKVILFLGSNLGNMTPKQSLTFSRKIRSHLHTGDLILIGLDLKKDPRIVLAAYNDKEGITRQFNLNLLKRINRELKANFDLSKFEHYPTYDPATGACKSYLVSLEDQVVSLIAGDNLEMISFKKGEPVYMELSHKYTIDEINRMAQQAGFSIAGFFYDSKGWFVDAFWRAM</sequence>
<evidence type="ECO:0000313" key="4">
    <source>
        <dbReference type="EMBL" id="MBO9202479.1"/>
    </source>
</evidence>
<dbReference type="InterPro" id="IPR029063">
    <property type="entry name" value="SAM-dependent_MTases_sf"/>
</dbReference>
<feature type="domain" description="Histidine-specific methyltransferase SAM-dependent" evidence="3">
    <location>
        <begin position="23"/>
        <end position="332"/>
    </location>
</feature>
<dbReference type="SUPFAM" id="SSF53335">
    <property type="entry name" value="S-adenosyl-L-methionine-dependent methyltransferases"/>
    <property type="match status" value="1"/>
</dbReference>
<evidence type="ECO:0000256" key="2">
    <source>
        <dbReference type="ARBA" id="ARBA00022679"/>
    </source>
</evidence>
<keyword evidence="1" id="KW-0489">Methyltransferase</keyword>